<name>A0A4R1ASA5_9BACI</name>
<evidence type="ECO:0000313" key="3">
    <source>
        <dbReference type="Proteomes" id="UP000293846"/>
    </source>
</evidence>
<dbReference type="RefSeq" id="WP_131239523.1">
    <property type="nucleotide sequence ID" value="NZ_CP183326.1"/>
</dbReference>
<feature type="transmembrane region" description="Helical" evidence="1">
    <location>
        <begin position="69"/>
        <end position="88"/>
    </location>
</feature>
<dbReference type="AlphaFoldDB" id="A0A4R1ASA5"/>
<organism evidence="2 3">
    <name type="scientific">Cytobacillus praedii</name>
    <dbReference type="NCBI Taxonomy" id="1742358"/>
    <lineage>
        <taxon>Bacteria</taxon>
        <taxon>Bacillati</taxon>
        <taxon>Bacillota</taxon>
        <taxon>Bacilli</taxon>
        <taxon>Bacillales</taxon>
        <taxon>Bacillaceae</taxon>
        <taxon>Cytobacillus</taxon>
    </lineage>
</organism>
<feature type="transmembrane region" description="Helical" evidence="1">
    <location>
        <begin position="137"/>
        <end position="155"/>
    </location>
</feature>
<keyword evidence="1" id="KW-0812">Transmembrane</keyword>
<dbReference type="EMBL" id="SJTH01000100">
    <property type="protein sequence ID" value="TCJ00937.1"/>
    <property type="molecule type" value="Genomic_DNA"/>
</dbReference>
<accession>A0A4R1ASA5</accession>
<gene>
    <name evidence="2" type="ORF">E0Y62_26450</name>
</gene>
<dbReference type="Proteomes" id="UP000293846">
    <property type="component" value="Unassembled WGS sequence"/>
</dbReference>
<evidence type="ECO:0000313" key="2">
    <source>
        <dbReference type="EMBL" id="TCJ00937.1"/>
    </source>
</evidence>
<feature type="transmembrane region" description="Helical" evidence="1">
    <location>
        <begin position="38"/>
        <end position="57"/>
    </location>
</feature>
<proteinExistence type="predicted"/>
<evidence type="ECO:0000256" key="1">
    <source>
        <dbReference type="SAM" id="Phobius"/>
    </source>
</evidence>
<keyword evidence="1" id="KW-0472">Membrane</keyword>
<reference evidence="2 3" key="1">
    <citation type="submission" date="2019-03" db="EMBL/GenBank/DDBJ databases">
        <authorList>
            <person name="Jensen L."/>
            <person name="Storgaard J."/>
            <person name="Sulaj E."/>
            <person name="Schramm A."/>
            <person name="Marshall I.P.G."/>
        </authorList>
    </citation>
    <scope>NUCLEOTIDE SEQUENCE [LARGE SCALE GENOMIC DNA]</scope>
    <source>
        <strain evidence="2 3">2017H2G3</strain>
    </source>
</reference>
<protein>
    <submittedName>
        <fullName evidence="2">Uncharacterized protein</fullName>
    </submittedName>
</protein>
<dbReference type="OrthoDB" id="2357278at2"/>
<keyword evidence="3" id="KW-1185">Reference proteome</keyword>
<dbReference type="STRING" id="1742358.GCA_001439605_00220"/>
<keyword evidence="1" id="KW-1133">Transmembrane helix</keyword>
<sequence length="167" mass="19493">MQGVKIILLIVYLLVLGVFLVINQMTPIPDASSGNGNPALLLAWVLLPLLYLLVLLWIRILRMYSINTFFSIGGLLVIMIHQITAFSYQKREINEYRQVIKNELFKRYGIVDEEYVRMITKGLSIHVNNQYFNLNTYFMFVTFSIFVAMVCILWIKKKEKNMMSIKS</sequence>
<feature type="transmembrane region" description="Helical" evidence="1">
    <location>
        <begin position="7"/>
        <end position="26"/>
    </location>
</feature>
<comment type="caution">
    <text evidence="2">The sequence shown here is derived from an EMBL/GenBank/DDBJ whole genome shotgun (WGS) entry which is preliminary data.</text>
</comment>